<evidence type="ECO:0000313" key="1">
    <source>
        <dbReference type="EMBL" id="QSF43446.1"/>
    </source>
</evidence>
<dbReference type="RefSeq" id="WP_206101079.1">
    <property type="nucleotide sequence ID" value="NZ_CP070969.1"/>
</dbReference>
<name>A0ABX7L6Q4_9BACL</name>
<proteinExistence type="predicted"/>
<dbReference type="EMBL" id="CP070969">
    <property type="protein sequence ID" value="QSF43446.1"/>
    <property type="molecule type" value="Genomic_DNA"/>
</dbReference>
<accession>A0ABX7L6Q4</accession>
<evidence type="ECO:0000313" key="2">
    <source>
        <dbReference type="Proteomes" id="UP000663452"/>
    </source>
</evidence>
<protein>
    <submittedName>
        <fullName evidence="1">Uncharacterized protein</fullName>
    </submittedName>
</protein>
<organism evidence="1 2">
    <name type="scientific">Paenibacillus tianjinensis</name>
    <dbReference type="NCBI Taxonomy" id="2810347"/>
    <lineage>
        <taxon>Bacteria</taxon>
        <taxon>Bacillati</taxon>
        <taxon>Bacillota</taxon>
        <taxon>Bacilli</taxon>
        <taxon>Bacillales</taxon>
        <taxon>Paenibacillaceae</taxon>
        <taxon>Paenibacillus</taxon>
    </lineage>
</organism>
<keyword evidence="2" id="KW-1185">Reference proteome</keyword>
<sequence length="62" mass="7425">MRKVEIKGYIIFDEEELNHGVHMVEQINHELYNVDGVVEWELEEVSNIEMDYENIEGNEEDE</sequence>
<gene>
    <name evidence="1" type="ORF">JRJ22_19475</name>
</gene>
<reference evidence="1 2" key="1">
    <citation type="submission" date="2021-02" db="EMBL/GenBank/DDBJ databases">
        <title>Paenibacillus tianjinensis sp. nov.</title>
        <authorList>
            <person name="Liu H."/>
        </authorList>
    </citation>
    <scope>NUCLEOTIDE SEQUENCE [LARGE SCALE GENOMIC DNA]</scope>
    <source>
        <strain evidence="1 2">TB2019</strain>
    </source>
</reference>
<dbReference type="Proteomes" id="UP000663452">
    <property type="component" value="Chromosome"/>
</dbReference>